<dbReference type="Ensembl" id="ENSFHET00000014798.1">
    <property type="protein sequence ID" value="ENSFHEP00000000879.1"/>
    <property type="gene ID" value="ENSFHEG00000001652.1"/>
</dbReference>
<keyword evidence="3" id="KW-0853">WD repeat</keyword>
<dbReference type="GO" id="GO:0036159">
    <property type="term" value="P:inner dynein arm assembly"/>
    <property type="evidence" value="ECO:0007669"/>
    <property type="project" value="TreeGrafter"/>
</dbReference>
<accession>A0A3Q2NPF8</accession>
<dbReference type="InterPro" id="IPR015943">
    <property type="entry name" value="WD40/YVTN_repeat-like_dom_sf"/>
</dbReference>
<dbReference type="GO" id="GO:0045503">
    <property type="term" value="F:dynein light chain binding"/>
    <property type="evidence" value="ECO:0007669"/>
    <property type="project" value="TreeGrafter"/>
</dbReference>
<dbReference type="PANTHER" id="PTHR12442">
    <property type="entry name" value="DYNEIN INTERMEDIATE CHAIN"/>
    <property type="match status" value="1"/>
</dbReference>
<name>A0A3Q2NPF8_FUNHE</name>
<keyword evidence="6" id="KW-1185">Reference proteome</keyword>
<reference evidence="5" key="1">
    <citation type="submission" date="2025-08" db="UniProtKB">
        <authorList>
            <consortium name="Ensembl"/>
        </authorList>
    </citation>
    <scope>IDENTIFICATION</scope>
</reference>
<sequence>PELSPEGHPDDIFPLVLTSATQELFGCRADEDVTEKSPYKLLQKDDIVLDMRTRAAVSDFSPVKQIVLDYPEEEMLLVFDADFTHGQSFYLVLTPEAKNRILKPPEIEATEVFEAEVNKPPQPKHWISLGSEKEIGEDCLKETREKALHNNTNICIITLGTQSSSLICLLTLLLALLSPCPHQLKLQLRVDRTFRMPLSFSDHNSADAKDSHVQCAPYQDSRFSIKKLQSDRGTQAVPRLQSKSCQTLRMVPKDTFTQYEPRVFSVEELETILQDESLKNCCATQTPRILHALQQEEIMNVFIDDWKALGTGLEAGDWSGQASDSLVLHQAFADQRFSKDKKISCLNWHPTIYGKVQHFKAISSEEPALSGPDPALIVFYSFSDPSNPQLLLECPDDILAFGFSPSNPNIIVGGSVNGQVVLWDISAHVIYLQDLKDNKENTTPVARFCAISPVESRHKAQITDVQWLPQTFEVQKKILPDYSQLRIPSAEKLKPLEDVNTKLFVGMEVKHFTNPKFGNRPTTLATIFSYMSARKLWLHPPKFLYNQCFYLFQNQCTFFSQTHDRTLAIKRICIMCMFIPDESGRPHSAKPLLCFNYHWRVNTMQRSPFFKDIILTTGGPTFAIWKEGAVEGPLVASQYFEHECTAGCWSLSRPAVFFIGKEDGSAEVWDLLKNTSEPLQVHAHISNSKITCMKPWTASGEKTFALLRRVCLIYSLSGRFYTQTTIEKYFELETESLKNYLKGEDGCTKQNKKMEEVKRQMVRYVFCPVQMGTLVQKSKFRSYGYTRLRGIPVKLNLLKSE</sequence>
<evidence type="ECO:0000313" key="5">
    <source>
        <dbReference type="Ensembl" id="ENSFHEP00000000879.1"/>
    </source>
</evidence>
<keyword evidence="4" id="KW-0677">Repeat</keyword>
<dbReference type="GO" id="GO:0036156">
    <property type="term" value="C:inner dynein arm"/>
    <property type="evidence" value="ECO:0007669"/>
    <property type="project" value="TreeGrafter"/>
</dbReference>
<proteinExistence type="predicted"/>
<dbReference type="AlphaFoldDB" id="A0A3Q2NPF8"/>
<dbReference type="SMART" id="SM00320">
    <property type="entry name" value="WD40"/>
    <property type="match status" value="2"/>
</dbReference>
<reference evidence="5" key="2">
    <citation type="submission" date="2025-09" db="UniProtKB">
        <authorList>
            <consortium name="Ensembl"/>
        </authorList>
    </citation>
    <scope>IDENTIFICATION</scope>
</reference>
<evidence type="ECO:0000256" key="2">
    <source>
        <dbReference type="ARBA" id="ARBA00022490"/>
    </source>
</evidence>
<dbReference type="GO" id="GO:0045504">
    <property type="term" value="F:dynein heavy chain binding"/>
    <property type="evidence" value="ECO:0007669"/>
    <property type="project" value="TreeGrafter"/>
</dbReference>
<evidence type="ECO:0000256" key="4">
    <source>
        <dbReference type="ARBA" id="ARBA00022737"/>
    </source>
</evidence>
<dbReference type="STRING" id="8078.ENSFHEP00000000879"/>
<dbReference type="GeneTree" id="ENSGT00940000156924"/>
<evidence type="ECO:0000313" key="6">
    <source>
        <dbReference type="Proteomes" id="UP000265000"/>
    </source>
</evidence>
<protein>
    <submittedName>
        <fullName evidence="5">Dynein axonemal intermediate chain 3</fullName>
    </submittedName>
</protein>
<organism evidence="5 6">
    <name type="scientific">Fundulus heteroclitus</name>
    <name type="common">Killifish</name>
    <name type="synonym">Mummichog</name>
    <dbReference type="NCBI Taxonomy" id="8078"/>
    <lineage>
        <taxon>Eukaryota</taxon>
        <taxon>Metazoa</taxon>
        <taxon>Chordata</taxon>
        <taxon>Craniata</taxon>
        <taxon>Vertebrata</taxon>
        <taxon>Euteleostomi</taxon>
        <taxon>Actinopterygii</taxon>
        <taxon>Neopterygii</taxon>
        <taxon>Teleostei</taxon>
        <taxon>Neoteleostei</taxon>
        <taxon>Acanthomorphata</taxon>
        <taxon>Ovalentaria</taxon>
        <taxon>Atherinomorphae</taxon>
        <taxon>Cyprinodontiformes</taxon>
        <taxon>Fundulidae</taxon>
        <taxon>Fundulus</taxon>
    </lineage>
</organism>
<dbReference type="InterPro" id="IPR050687">
    <property type="entry name" value="Dynein_IC"/>
</dbReference>
<dbReference type="Proteomes" id="UP000265000">
    <property type="component" value="Unplaced"/>
</dbReference>
<dbReference type="SUPFAM" id="SSF50978">
    <property type="entry name" value="WD40 repeat-like"/>
    <property type="match status" value="1"/>
</dbReference>
<evidence type="ECO:0000256" key="3">
    <source>
        <dbReference type="ARBA" id="ARBA00022574"/>
    </source>
</evidence>
<keyword evidence="2" id="KW-0963">Cytoplasm</keyword>
<dbReference type="PANTHER" id="PTHR12442:SF5">
    <property type="entry name" value="DYNEIN AXONEMAL INTERMEDIATE CHAIN 3"/>
    <property type="match status" value="1"/>
</dbReference>
<comment type="subcellular location">
    <subcellularLocation>
        <location evidence="1">Cytoplasm</location>
    </subcellularLocation>
</comment>
<dbReference type="InterPro" id="IPR036322">
    <property type="entry name" value="WD40_repeat_dom_sf"/>
</dbReference>
<evidence type="ECO:0000256" key="1">
    <source>
        <dbReference type="ARBA" id="ARBA00004496"/>
    </source>
</evidence>
<dbReference type="InterPro" id="IPR001680">
    <property type="entry name" value="WD40_rpt"/>
</dbReference>
<dbReference type="Gene3D" id="2.130.10.10">
    <property type="entry name" value="YVTN repeat-like/Quinoprotein amine dehydrogenase"/>
    <property type="match status" value="1"/>
</dbReference>
<dbReference type="GO" id="GO:0060294">
    <property type="term" value="P:cilium movement involved in cell motility"/>
    <property type="evidence" value="ECO:0007669"/>
    <property type="project" value="TreeGrafter"/>
</dbReference>